<protein>
    <submittedName>
        <fullName evidence="2">Multiple sugar transport system substrate-binding protein</fullName>
    </submittedName>
</protein>
<keyword evidence="1" id="KW-0732">Signal</keyword>
<dbReference type="PROSITE" id="PS51257">
    <property type="entry name" value="PROKAR_LIPOPROTEIN"/>
    <property type="match status" value="1"/>
</dbReference>
<organism evidence="2 3">
    <name type="scientific">Microbacterium invictum</name>
    <dbReference type="NCBI Taxonomy" id="515415"/>
    <lineage>
        <taxon>Bacteria</taxon>
        <taxon>Bacillati</taxon>
        <taxon>Actinomycetota</taxon>
        <taxon>Actinomycetes</taxon>
        <taxon>Micrococcales</taxon>
        <taxon>Microbacteriaceae</taxon>
        <taxon>Microbacterium</taxon>
    </lineage>
</organism>
<dbReference type="Gene3D" id="3.40.190.10">
    <property type="entry name" value="Periplasmic binding protein-like II"/>
    <property type="match status" value="2"/>
</dbReference>
<proteinExistence type="predicted"/>
<keyword evidence="2" id="KW-0762">Sugar transport</keyword>
<accession>A0AA40SR84</accession>
<dbReference type="CDD" id="cd13585">
    <property type="entry name" value="PBP2_TMBP_like"/>
    <property type="match status" value="1"/>
</dbReference>
<dbReference type="PANTHER" id="PTHR43649:SF30">
    <property type="entry name" value="ABC TRANSPORTER SUBSTRATE-BINDING PROTEIN"/>
    <property type="match status" value="1"/>
</dbReference>
<evidence type="ECO:0000313" key="2">
    <source>
        <dbReference type="EMBL" id="MBB4140816.1"/>
    </source>
</evidence>
<gene>
    <name evidence="2" type="ORF">BKA10_002610</name>
</gene>
<evidence type="ECO:0000313" key="3">
    <source>
        <dbReference type="Proteomes" id="UP000549113"/>
    </source>
</evidence>
<dbReference type="Pfam" id="PF13416">
    <property type="entry name" value="SBP_bac_8"/>
    <property type="match status" value="1"/>
</dbReference>
<dbReference type="PANTHER" id="PTHR43649">
    <property type="entry name" value="ARABINOSE-BINDING PROTEIN-RELATED"/>
    <property type="match status" value="1"/>
</dbReference>
<evidence type="ECO:0000256" key="1">
    <source>
        <dbReference type="SAM" id="SignalP"/>
    </source>
</evidence>
<dbReference type="AlphaFoldDB" id="A0AA40SR84"/>
<comment type="caution">
    <text evidence="2">The sequence shown here is derived from an EMBL/GenBank/DDBJ whole genome shotgun (WGS) entry which is preliminary data.</text>
</comment>
<dbReference type="RefSeq" id="WP_183500290.1">
    <property type="nucleotide sequence ID" value="NZ_BAABCO010000004.1"/>
</dbReference>
<dbReference type="SUPFAM" id="SSF53850">
    <property type="entry name" value="Periplasmic binding protein-like II"/>
    <property type="match status" value="1"/>
</dbReference>
<sequence length="439" mass="47099">MQRRRILLAGIAMMTAVGLAGCATGGAGGESAELSDEPVTISLNWWGGDARTQATKEAVALFEAAYPNVTVETSFSDWNGYWDRLATSTAANDMPDVNQFDQLYLASYADRGTLLDLSEVGAQLDTSVIDESILQSGVVDDTQYALPISGTPNGVLINKTLLEKYGIPIPDFDIWTWDDLTEIAQTVSDESGGAEWGINPLALGIDSFAVNVWARQHGEDFYDKEGDLVVSPETIASAWEQGLSWIDSGAAPTADHIAENTANTLDQTDFALGRVAMIFAGVSQLASYQAAAPTQELIVGNWPTDSETVEGFQYFKPVQYWTVSSRSEHPAEAAALISFLTSDPEVAKLFGTDRGVPANPTARDTIESSLDPAGMLTLEFTTAMAEQVKNPPAITPNGASTVDATLARYYQQVLFGQVEPVDAAEQFIKEIQASIDAAK</sequence>
<name>A0AA40SR84_9MICO</name>
<dbReference type="InterPro" id="IPR050490">
    <property type="entry name" value="Bact_solute-bd_prot1"/>
</dbReference>
<keyword evidence="3" id="KW-1185">Reference proteome</keyword>
<feature type="chain" id="PRO_5041461415" evidence="1">
    <location>
        <begin position="23"/>
        <end position="439"/>
    </location>
</feature>
<dbReference type="Proteomes" id="UP000549113">
    <property type="component" value="Unassembled WGS sequence"/>
</dbReference>
<dbReference type="EMBL" id="JACIFH010000001">
    <property type="protein sequence ID" value="MBB4140816.1"/>
    <property type="molecule type" value="Genomic_DNA"/>
</dbReference>
<feature type="signal peptide" evidence="1">
    <location>
        <begin position="1"/>
        <end position="22"/>
    </location>
</feature>
<dbReference type="InterPro" id="IPR006059">
    <property type="entry name" value="SBP"/>
</dbReference>
<reference evidence="2 3" key="1">
    <citation type="submission" date="2020-08" db="EMBL/GenBank/DDBJ databases">
        <title>Sequencing the genomes of 1000 actinobacteria strains.</title>
        <authorList>
            <person name="Klenk H.-P."/>
        </authorList>
    </citation>
    <scope>NUCLEOTIDE SEQUENCE [LARGE SCALE GENOMIC DNA]</scope>
    <source>
        <strain evidence="2 3">DSM 19600</strain>
    </source>
</reference>
<keyword evidence="2" id="KW-0813">Transport</keyword>